<accession>A0ACB7G8Z1</accession>
<comment type="caution">
    <text evidence="1">The sequence shown here is derived from an EMBL/GenBank/DDBJ whole genome shotgun (WGS) entry which is preliminary data.</text>
</comment>
<sequence>MTVAAKYLPADLVSDILSRLPLKSLVRFRCVSNPWLHFITHPSFPYRLLYRHLDCDPLSPCPHNQSNLILSYNNRRETEGSESKLYSFGGGHQEDSFRVAVAIDCPLIRGKPFEIKTGCCHGMLCLSIEDNILVLWNPSIGDCRTIPLPEEIGVCGGVCGLGFDPSIDDYKVVSFCEKQVFIFSMKTSLWRNLGELPYSLFYEGVPANGCLYWAASKSHTFADRIICLNLSDETFREVSPPPFDPSISRPIWFQEEDEFVVVAELNLLLWGDSVCVFRQYEQTLWVMKEEKEENGGVRVIWTKMMTIPKISNQESRFRIYYHLHPKCFTKSGKLVVSVMRKWFVMYDGQRYHDLHIEGLGDGHYQKAIVYTESLISPNSIRGMNDID</sequence>
<dbReference type="EMBL" id="CM004401">
    <property type="protein sequence ID" value="KAG8636700.1"/>
    <property type="molecule type" value="Genomic_DNA"/>
</dbReference>
<name>A0ACB7G8Z1_MANES</name>
<proteinExistence type="predicted"/>
<protein>
    <submittedName>
        <fullName evidence="1">Uncharacterized protein</fullName>
    </submittedName>
</protein>
<evidence type="ECO:0000313" key="1">
    <source>
        <dbReference type="EMBL" id="KAG8636700.1"/>
    </source>
</evidence>
<organism evidence="1 2">
    <name type="scientific">Manihot esculenta</name>
    <name type="common">Cassava</name>
    <name type="synonym">Jatropha manihot</name>
    <dbReference type="NCBI Taxonomy" id="3983"/>
    <lineage>
        <taxon>Eukaryota</taxon>
        <taxon>Viridiplantae</taxon>
        <taxon>Streptophyta</taxon>
        <taxon>Embryophyta</taxon>
        <taxon>Tracheophyta</taxon>
        <taxon>Spermatophyta</taxon>
        <taxon>Magnoliopsida</taxon>
        <taxon>eudicotyledons</taxon>
        <taxon>Gunneridae</taxon>
        <taxon>Pentapetalae</taxon>
        <taxon>rosids</taxon>
        <taxon>fabids</taxon>
        <taxon>Malpighiales</taxon>
        <taxon>Euphorbiaceae</taxon>
        <taxon>Crotonoideae</taxon>
        <taxon>Manihoteae</taxon>
        <taxon>Manihot</taxon>
    </lineage>
</organism>
<keyword evidence="2" id="KW-1185">Reference proteome</keyword>
<dbReference type="Proteomes" id="UP000091857">
    <property type="component" value="Chromosome 15"/>
</dbReference>
<reference evidence="2" key="1">
    <citation type="journal article" date="2016" name="Nat. Biotechnol.">
        <title>Sequencing wild and cultivated cassava and related species reveals extensive interspecific hybridization and genetic diversity.</title>
        <authorList>
            <person name="Bredeson J.V."/>
            <person name="Lyons J.B."/>
            <person name="Prochnik S.E."/>
            <person name="Wu G.A."/>
            <person name="Ha C.M."/>
            <person name="Edsinger-Gonzales E."/>
            <person name="Grimwood J."/>
            <person name="Schmutz J."/>
            <person name="Rabbi I.Y."/>
            <person name="Egesi C."/>
            <person name="Nauluvula P."/>
            <person name="Lebot V."/>
            <person name="Ndunguru J."/>
            <person name="Mkamilo G."/>
            <person name="Bart R.S."/>
            <person name="Setter T.L."/>
            <person name="Gleadow R.M."/>
            <person name="Kulakow P."/>
            <person name="Ferguson M.E."/>
            <person name="Rounsley S."/>
            <person name="Rokhsar D.S."/>
        </authorList>
    </citation>
    <scope>NUCLEOTIDE SEQUENCE [LARGE SCALE GENOMIC DNA]</scope>
    <source>
        <strain evidence="2">cv. AM560-2</strain>
    </source>
</reference>
<gene>
    <name evidence="1" type="ORF">MANES_15G025900v8</name>
</gene>
<evidence type="ECO:0000313" key="2">
    <source>
        <dbReference type="Proteomes" id="UP000091857"/>
    </source>
</evidence>